<keyword evidence="3" id="KW-0813">Transport</keyword>
<dbReference type="Pfam" id="PF00005">
    <property type="entry name" value="ABC_tran"/>
    <property type="match status" value="1"/>
</dbReference>
<evidence type="ECO:0000256" key="4">
    <source>
        <dbReference type="ARBA" id="ARBA00022475"/>
    </source>
</evidence>
<comment type="caution">
    <text evidence="10">The sequence shown here is derived from an EMBL/GenBank/DDBJ whole genome shotgun (WGS) entry which is preliminary data.</text>
</comment>
<dbReference type="InterPro" id="IPR017871">
    <property type="entry name" value="ABC_transporter-like_CS"/>
</dbReference>
<evidence type="ECO:0000256" key="6">
    <source>
        <dbReference type="ARBA" id="ARBA00022840"/>
    </source>
</evidence>
<dbReference type="PIRSF" id="PIRSF039085">
    <property type="entry name" value="ABC_ATPase_HisP"/>
    <property type="match status" value="1"/>
</dbReference>
<evidence type="ECO:0000256" key="1">
    <source>
        <dbReference type="ARBA" id="ARBA00004202"/>
    </source>
</evidence>
<gene>
    <name evidence="10" type="primary">glnQ_52</name>
    <name evidence="10" type="ORF">SDC9_97336</name>
</gene>
<proteinExistence type="inferred from homology"/>
<comment type="similarity">
    <text evidence="2">Belongs to the ABC transporter superfamily.</text>
</comment>
<dbReference type="GO" id="GO:0016887">
    <property type="term" value="F:ATP hydrolysis activity"/>
    <property type="evidence" value="ECO:0007669"/>
    <property type="project" value="InterPro"/>
</dbReference>
<reference evidence="10" key="1">
    <citation type="submission" date="2019-08" db="EMBL/GenBank/DDBJ databases">
        <authorList>
            <person name="Kucharzyk K."/>
            <person name="Murdoch R.W."/>
            <person name="Higgins S."/>
            <person name="Loffler F."/>
        </authorList>
    </citation>
    <scope>NUCLEOTIDE SEQUENCE</scope>
</reference>
<evidence type="ECO:0000313" key="10">
    <source>
        <dbReference type="EMBL" id="MPM50594.1"/>
    </source>
</evidence>
<evidence type="ECO:0000259" key="9">
    <source>
        <dbReference type="PROSITE" id="PS50893"/>
    </source>
</evidence>
<dbReference type="CDD" id="cd03262">
    <property type="entry name" value="ABC_HisP_GlnQ"/>
    <property type="match status" value="1"/>
</dbReference>
<comment type="subcellular location">
    <subcellularLocation>
        <location evidence="1">Cell membrane</location>
        <topology evidence="1">Peripheral membrane protein</topology>
    </subcellularLocation>
</comment>
<dbReference type="InterPro" id="IPR030679">
    <property type="entry name" value="ABC_ATPase_HisP-typ"/>
</dbReference>
<accession>A0A645ALS7</accession>
<dbReference type="GO" id="GO:0015424">
    <property type="term" value="F:ABC-type amino acid transporter activity"/>
    <property type="evidence" value="ECO:0007669"/>
    <property type="project" value="InterPro"/>
</dbReference>
<sequence length="248" mass="27229">METYAQSPILQVRHLSKSFGANLVLKDIDFTVSSGDVTTVIGASGSGKSTLLRCINLLENPTSGEILFHGKDILTGRINIPSYRAKVGMVFQQFNLFNNLTVLDNCMVGQIKVMKKSKEEARMSALSYLDKVGMAPFINAKPRQISGGQKQRVAIARALAMEPELLLFDEPTSALDPEMVGEVLSVMKTLAAEGTTMIVVTHEMAFARDVSNHVVFMSEGVICEEGGPKDIFEHPSQARTREFLSRFL</sequence>
<dbReference type="PANTHER" id="PTHR43166:SF9">
    <property type="entry name" value="GLUTAMATE_ASPARTATE IMPORT ATP-BINDING PROTEIN GLTL"/>
    <property type="match status" value="1"/>
</dbReference>
<keyword evidence="5" id="KW-0547">Nucleotide-binding</keyword>
<feature type="domain" description="ABC transporter" evidence="9">
    <location>
        <begin position="10"/>
        <end position="244"/>
    </location>
</feature>
<evidence type="ECO:0000256" key="3">
    <source>
        <dbReference type="ARBA" id="ARBA00022448"/>
    </source>
</evidence>
<keyword evidence="7" id="KW-0029">Amino-acid transport</keyword>
<dbReference type="GO" id="GO:0005524">
    <property type="term" value="F:ATP binding"/>
    <property type="evidence" value="ECO:0007669"/>
    <property type="project" value="UniProtKB-KW"/>
</dbReference>
<dbReference type="InterPro" id="IPR027417">
    <property type="entry name" value="P-loop_NTPase"/>
</dbReference>
<evidence type="ECO:0000256" key="5">
    <source>
        <dbReference type="ARBA" id="ARBA00022741"/>
    </source>
</evidence>
<dbReference type="AlphaFoldDB" id="A0A645ALS7"/>
<dbReference type="PANTHER" id="PTHR43166">
    <property type="entry name" value="AMINO ACID IMPORT ATP-BINDING PROTEIN"/>
    <property type="match status" value="1"/>
</dbReference>
<dbReference type="InterPro" id="IPR003439">
    <property type="entry name" value="ABC_transporter-like_ATP-bd"/>
</dbReference>
<dbReference type="Gene3D" id="3.40.50.300">
    <property type="entry name" value="P-loop containing nucleotide triphosphate hydrolases"/>
    <property type="match status" value="1"/>
</dbReference>
<dbReference type="InterPro" id="IPR050086">
    <property type="entry name" value="MetN_ABC_transporter-like"/>
</dbReference>
<dbReference type="SUPFAM" id="SSF52540">
    <property type="entry name" value="P-loop containing nucleoside triphosphate hydrolases"/>
    <property type="match status" value="1"/>
</dbReference>
<keyword evidence="8" id="KW-0472">Membrane</keyword>
<dbReference type="EMBL" id="VSSQ01013035">
    <property type="protein sequence ID" value="MPM50594.1"/>
    <property type="molecule type" value="Genomic_DNA"/>
</dbReference>
<dbReference type="GO" id="GO:0005886">
    <property type="term" value="C:plasma membrane"/>
    <property type="evidence" value="ECO:0007669"/>
    <property type="project" value="UniProtKB-SubCell"/>
</dbReference>
<dbReference type="PROSITE" id="PS50893">
    <property type="entry name" value="ABC_TRANSPORTER_2"/>
    <property type="match status" value="1"/>
</dbReference>
<evidence type="ECO:0000256" key="8">
    <source>
        <dbReference type="ARBA" id="ARBA00023136"/>
    </source>
</evidence>
<dbReference type="FunFam" id="3.40.50.300:FF:000020">
    <property type="entry name" value="Amino acid ABC transporter ATP-binding component"/>
    <property type="match status" value="1"/>
</dbReference>
<name>A0A645ALS7_9ZZZZ</name>
<dbReference type="SMART" id="SM00382">
    <property type="entry name" value="AAA"/>
    <property type="match status" value="1"/>
</dbReference>
<keyword evidence="6 10" id="KW-0067">ATP-binding</keyword>
<protein>
    <submittedName>
        <fullName evidence="10">Glutamine transport ATP-binding protein GlnQ</fullName>
    </submittedName>
</protein>
<evidence type="ECO:0000256" key="2">
    <source>
        <dbReference type="ARBA" id="ARBA00005417"/>
    </source>
</evidence>
<organism evidence="10">
    <name type="scientific">bioreactor metagenome</name>
    <dbReference type="NCBI Taxonomy" id="1076179"/>
    <lineage>
        <taxon>unclassified sequences</taxon>
        <taxon>metagenomes</taxon>
        <taxon>ecological metagenomes</taxon>
    </lineage>
</organism>
<dbReference type="PROSITE" id="PS00211">
    <property type="entry name" value="ABC_TRANSPORTER_1"/>
    <property type="match status" value="1"/>
</dbReference>
<evidence type="ECO:0000256" key="7">
    <source>
        <dbReference type="ARBA" id="ARBA00022970"/>
    </source>
</evidence>
<dbReference type="InterPro" id="IPR003593">
    <property type="entry name" value="AAA+_ATPase"/>
</dbReference>
<keyword evidence="4" id="KW-1003">Cell membrane</keyword>